<dbReference type="SUPFAM" id="SSF53822">
    <property type="entry name" value="Periplasmic binding protein-like I"/>
    <property type="match status" value="1"/>
</dbReference>
<dbReference type="CDD" id="cd06279">
    <property type="entry name" value="PBP1_LacI-like"/>
    <property type="match status" value="1"/>
</dbReference>
<reference evidence="6" key="1">
    <citation type="journal article" date="2019" name="Int. J. Syst. Evol. Microbiol.">
        <title>The Global Catalogue of Microorganisms (GCM) 10K type strain sequencing project: providing services to taxonomists for standard genome sequencing and annotation.</title>
        <authorList>
            <consortium name="The Broad Institute Genomics Platform"/>
            <consortium name="The Broad Institute Genome Sequencing Center for Infectious Disease"/>
            <person name="Wu L."/>
            <person name="Ma J."/>
        </authorList>
    </citation>
    <scope>NUCLEOTIDE SEQUENCE [LARGE SCALE GENOMIC DNA]</scope>
    <source>
        <strain evidence="6">CGMCC 1.16031</strain>
    </source>
</reference>
<dbReference type="PANTHER" id="PTHR30146">
    <property type="entry name" value="LACI-RELATED TRANSCRIPTIONAL REPRESSOR"/>
    <property type="match status" value="1"/>
</dbReference>
<dbReference type="RefSeq" id="WP_131258547.1">
    <property type="nucleotide sequence ID" value="NZ_JBHSUS010000001.1"/>
</dbReference>
<gene>
    <name evidence="5" type="ORF">ACFP85_13265</name>
</gene>
<dbReference type="Pfam" id="PF13377">
    <property type="entry name" value="Peripla_BP_3"/>
    <property type="match status" value="1"/>
</dbReference>
<comment type="caution">
    <text evidence="5">The sequence shown here is derived from an EMBL/GenBank/DDBJ whole genome shotgun (WGS) entry which is preliminary data.</text>
</comment>
<evidence type="ECO:0000256" key="2">
    <source>
        <dbReference type="ARBA" id="ARBA00023125"/>
    </source>
</evidence>
<evidence type="ECO:0000313" key="6">
    <source>
        <dbReference type="Proteomes" id="UP001596364"/>
    </source>
</evidence>
<protein>
    <submittedName>
        <fullName evidence="5">LacI family DNA-binding transcriptional regulator</fullName>
    </submittedName>
</protein>
<evidence type="ECO:0000256" key="3">
    <source>
        <dbReference type="ARBA" id="ARBA00023163"/>
    </source>
</evidence>
<dbReference type="SMART" id="SM00354">
    <property type="entry name" value="HTH_LACI"/>
    <property type="match status" value="1"/>
</dbReference>
<evidence type="ECO:0000256" key="1">
    <source>
        <dbReference type="ARBA" id="ARBA00023015"/>
    </source>
</evidence>
<dbReference type="InterPro" id="IPR010982">
    <property type="entry name" value="Lambda_DNA-bd_dom_sf"/>
</dbReference>
<dbReference type="Pfam" id="PF00356">
    <property type="entry name" value="LacI"/>
    <property type="match status" value="1"/>
</dbReference>
<dbReference type="CDD" id="cd01392">
    <property type="entry name" value="HTH_LacI"/>
    <property type="match status" value="1"/>
</dbReference>
<keyword evidence="1" id="KW-0805">Transcription regulation</keyword>
<dbReference type="InterPro" id="IPR000843">
    <property type="entry name" value="HTH_LacI"/>
</dbReference>
<sequence>MPNGKLTLKTVADALGVSVATISNAFNRPDQLSAKRREEILQACSDMGYYGPNKAASSLRKGHFNIIALVLPDSLEYMVTDPVASQFIKGVAEGLKETQTNLLLFSGSSDSVHEVVDFVDGFICYGGPRNAKLRDQLAKLDKKVVTVDFDIQGKPSVNIDNQRAAFEVAQNVLKQGVKNPAILGLRLIDSKFTCRVYDSELLDANTSIAHRRLDGYMQALQENHIAIGNDRIWHIPESNQHYAAIAAREALSTNPRPDVLLCMSDIIALSAMREALQMGLRIPEDVKVVGFDGIEETRRFHPTLTTVHQYSDEKGRRAAKLFLSGDTASLNLNYEIIQGESS</sequence>
<keyword evidence="2 5" id="KW-0238">DNA-binding</keyword>
<evidence type="ECO:0000259" key="4">
    <source>
        <dbReference type="PROSITE" id="PS50932"/>
    </source>
</evidence>
<dbReference type="SUPFAM" id="SSF47413">
    <property type="entry name" value="lambda repressor-like DNA-binding domains"/>
    <property type="match status" value="1"/>
</dbReference>
<dbReference type="Gene3D" id="1.10.260.40">
    <property type="entry name" value="lambda repressor-like DNA-binding domains"/>
    <property type="match status" value="1"/>
</dbReference>
<dbReference type="InterPro" id="IPR028082">
    <property type="entry name" value="Peripla_BP_I"/>
</dbReference>
<proteinExistence type="predicted"/>
<dbReference type="Proteomes" id="UP001596364">
    <property type="component" value="Unassembled WGS sequence"/>
</dbReference>
<evidence type="ECO:0000313" key="5">
    <source>
        <dbReference type="EMBL" id="MFC6441115.1"/>
    </source>
</evidence>
<keyword evidence="6" id="KW-1185">Reference proteome</keyword>
<dbReference type="Gene3D" id="3.40.50.2300">
    <property type="match status" value="2"/>
</dbReference>
<accession>A0ABW1XP85</accession>
<dbReference type="PROSITE" id="PS50932">
    <property type="entry name" value="HTH_LACI_2"/>
    <property type="match status" value="1"/>
</dbReference>
<dbReference type="GO" id="GO:0003677">
    <property type="term" value="F:DNA binding"/>
    <property type="evidence" value="ECO:0007669"/>
    <property type="project" value="UniProtKB-KW"/>
</dbReference>
<name>A0ABW1XP85_9ALTE</name>
<dbReference type="PANTHER" id="PTHR30146:SF138">
    <property type="entry name" value="TRANSCRIPTIONAL REGULATORY PROTEIN"/>
    <property type="match status" value="1"/>
</dbReference>
<organism evidence="5 6">
    <name type="scientific">Pseudobowmanella zhangzhouensis</name>
    <dbReference type="NCBI Taxonomy" id="1537679"/>
    <lineage>
        <taxon>Bacteria</taxon>
        <taxon>Pseudomonadati</taxon>
        <taxon>Pseudomonadota</taxon>
        <taxon>Gammaproteobacteria</taxon>
        <taxon>Alteromonadales</taxon>
        <taxon>Alteromonadaceae</taxon>
    </lineage>
</organism>
<feature type="domain" description="HTH lacI-type" evidence="4">
    <location>
        <begin position="6"/>
        <end position="61"/>
    </location>
</feature>
<keyword evidence="3" id="KW-0804">Transcription</keyword>
<dbReference type="InterPro" id="IPR046335">
    <property type="entry name" value="LacI/GalR-like_sensor"/>
</dbReference>
<dbReference type="EMBL" id="JBHSUS010000001">
    <property type="protein sequence ID" value="MFC6441115.1"/>
    <property type="molecule type" value="Genomic_DNA"/>
</dbReference>